<comment type="caution">
    <text evidence="1">The sequence shown here is derived from an EMBL/GenBank/DDBJ whole genome shotgun (WGS) entry which is preliminary data.</text>
</comment>
<dbReference type="InterPro" id="IPR029058">
    <property type="entry name" value="AB_hydrolase_fold"/>
</dbReference>
<gene>
    <name evidence="1" type="ORF">E6O75_ATG04624</name>
</gene>
<dbReference type="EMBL" id="SNSC02000004">
    <property type="protein sequence ID" value="TID25419.1"/>
    <property type="molecule type" value="Genomic_DNA"/>
</dbReference>
<reference evidence="1 2" key="1">
    <citation type="submission" date="2019-04" db="EMBL/GenBank/DDBJ databases">
        <title>High contiguity whole genome sequence and gene annotation resource for two Venturia nashicola isolates.</title>
        <authorList>
            <person name="Prokchorchik M."/>
            <person name="Won K."/>
            <person name="Lee Y."/>
            <person name="Choi E.D."/>
            <person name="Segonzac C."/>
            <person name="Sohn K.H."/>
        </authorList>
    </citation>
    <scope>NUCLEOTIDE SEQUENCE [LARGE SCALE GENOMIC DNA]</scope>
    <source>
        <strain evidence="1 2">PRI2</strain>
    </source>
</reference>
<evidence type="ECO:0000313" key="2">
    <source>
        <dbReference type="Proteomes" id="UP000298493"/>
    </source>
</evidence>
<name>A0A4Z1PDN9_9PEZI</name>
<dbReference type="Proteomes" id="UP000298493">
    <property type="component" value="Unassembled WGS sequence"/>
</dbReference>
<proteinExistence type="predicted"/>
<dbReference type="AlphaFoldDB" id="A0A4Z1PDN9"/>
<organism evidence="1 2">
    <name type="scientific">Venturia nashicola</name>
    <dbReference type="NCBI Taxonomy" id="86259"/>
    <lineage>
        <taxon>Eukaryota</taxon>
        <taxon>Fungi</taxon>
        <taxon>Dikarya</taxon>
        <taxon>Ascomycota</taxon>
        <taxon>Pezizomycotina</taxon>
        <taxon>Dothideomycetes</taxon>
        <taxon>Pleosporomycetidae</taxon>
        <taxon>Venturiales</taxon>
        <taxon>Venturiaceae</taxon>
        <taxon>Venturia</taxon>
    </lineage>
</organism>
<accession>A0A4Z1PDN9</accession>
<dbReference type="SUPFAM" id="SSF53474">
    <property type="entry name" value="alpha/beta-Hydrolases"/>
    <property type="match status" value="1"/>
</dbReference>
<evidence type="ECO:0000313" key="1">
    <source>
        <dbReference type="EMBL" id="TID25419.1"/>
    </source>
</evidence>
<evidence type="ECO:0008006" key="3">
    <source>
        <dbReference type="Google" id="ProtNLM"/>
    </source>
</evidence>
<sequence length="154" mass="17153">MHSPMIMHIYSGLGAVLHDWQSKDYPQAIVILQPGLAVNGEKYVYSYHTIVPRFQEDGYKALVVNRYGYGRMLVDRSLGDHEPTKVQVHFISAATATQVANRVWDMASPCATSILILHGEIDGHRTPPEANAYLRLLELVMNACCCTSTVGTNY</sequence>
<protein>
    <recommendedName>
        <fullName evidence="3">Serine aminopeptidase S33 domain-containing protein</fullName>
    </recommendedName>
</protein>
<keyword evidence="2" id="KW-1185">Reference proteome</keyword>